<protein>
    <submittedName>
        <fullName evidence="1">Uncharacterized protein</fullName>
    </submittedName>
</protein>
<accession>X1FX16</accession>
<name>X1FX16_9ZZZZ</name>
<evidence type="ECO:0000313" key="1">
    <source>
        <dbReference type="EMBL" id="GAH49527.1"/>
    </source>
</evidence>
<proteinExistence type="predicted"/>
<dbReference type="EMBL" id="BARU01020483">
    <property type="protein sequence ID" value="GAH49527.1"/>
    <property type="molecule type" value="Genomic_DNA"/>
</dbReference>
<dbReference type="AlphaFoldDB" id="X1FX16"/>
<comment type="caution">
    <text evidence="1">The sequence shown here is derived from an EMBL/GenBank/DDBJ whole genome shotgun (WGS) entry which is preliminary data.</text>
</comment>
<sequence>MNEKEVNVWPIGQAFADFVAAYVDIPEEQIYQYHGIKKKCNRRPSPGPFRKSPCKPEGEEWVLVFDGSIACGWGKQFSVKANGYLPSSDDYKCPGAPVGTKNKYYFTEVEYIRIPSWPFAWLSFSDGLNCKLTTISSREWTYMYRAYFNIVL</sequence>
<gene>
    <name evidence="1" type="ORF">S03H2_33631</name>
</gene>
<feature type="non-terminal residue" evidence="1">
    <location>
        <position position="152"/>
    </location>
</feature>
<reference evidence="1" key="1">
    <citation type="journal article" date="2014" name="Front. Microbiol.">
        <title>High frequency of phylogenetically diverse reductive dehalogenase-homologous genes in deep subseafloor sedimentary metagenomes.</title>
        <authorList>
            <person name="Kawai M."/>
            <person name="Futagami T."/>
            <person name="Toyoda A."/>
            <person name="Takaki Y."/>
            <person name="Nishi S."/>
            <person name="Hori S."/>
            <person name="Arai W."/>
            <person name="Tsubouchi T."/>
            <person name="Morono Y."/>
            <person name="Uchiyama I."/>
            <person name="Ito T."/>
            <person name="Fujiyama A."/>
            <person name="Inagaki F."/>
            <person name="Takami H."/>
        </authorList>
    </citation>
    <scope>NUCLEOTIDE SEQUENCE</scope>
    <source>
        <strain evidence="1">Expedition CK06-06</strain>
    </source>
</reference>
<organism evidence="1">
    <name type="scientific">marine sediment metagenome</name>
    <dbReference type="NCBI Taxonomy" id="412755"/>
    <lineage>
        <taxon>unclassified sequences</taxon>
        <taxon>metagenomes</taxon>
        <taxon>ecological metagenomes</taxon>
    </lineage>
</organism>